<dbReference type="Proteomes" id="UP001055117">
    <property type="component" value="Unassembled WGS sequence"/>
</dbReference>
<dbReference type="EMBL" id="BPQG01000074">
    <property type="protein sequence ID" value="GJD46339.1"/>
    <property type="molecule type" value="Genomic_DNA"/>
</dbReference>
<proteinExistence type="predicted"/>
<name>A0ABQ4QNP0_9HYPH</name>
<sequence>MPVFDAKNLGSQFEGQALLAAILHPTRTAQTRALTHGRQRSERAAIMADPMTIEHRFPVGAGTLTPTPIASS</sequence>
<accession>A0ABQ4QNP0</accession>
<organism evidence="1 2">
    <name type="scientific">Methylobacterium cerastii</name>
    <dbReference type="NCBI Taxonomy" id="932741"/>
    <lineage>
        <taxon>Bacteria</taxon>
        <taxon>Pseudomonadati</taxon>
        <taxon>Pseudomonadota</taxon>
        <taxon>Alphaproteobacteria</taxon>
        <taxon>Hyphomicrobiales</taxon>
        <taxon>Methylobacteriaceae</taxon>
        <taxon>Methylobacterium</taxon>
    </lineage>
</organism>
<dbReference type="RefSeq" id="WP_238272889.1">
    <property type="nucleotide sequence ID" value="NZ_BPQG01000074.1"/>
</dbReference>
<evidence type="ECO:0000313" key="1">
    <source>
        <dbReference type="EMBL" id="GJD46339.1"/>
    </source>
</evidence>
<reference evidence="1 2" key="1">
    <citation type="journal article" date="2021" name="Front. Microbiol.">
        <title>Comprehensive Comparative Genomics and Phenotyping of Methylobacterium Species.</title>
        <authorList>
            <person name="Alessa O."/>
            <person name="Ogura Y."/>
            <person name="Fujitani Y."/>
            <person name="Takami H."/>
            <person name="Hayashi T."/>
            <person name="Sahin N."/>
            <person name="Tani A."/>
        </authorList>
    </citation>
    <scope>NUCLEOTIDE SEQUENCE [LARGE SCALE GENOMIC DNA]</scope>
    <source>
        <strain evidence="1 2">DSM 23679</strain>
    </source>
</reference>
<evidence type="ECO:0000313" key="2">
    <source>
        <dbReference type="Proteomes" id="UP001055117"/>
    </source>
</evidence>
<comment type="caution">
    <text evidence="1">The sequence shown here is derived from an EMBL/GenBank/DDBJ whole genome shotgun (WGS) entry which is preliminary data.</text>
</comment>
<protein>
    <submittedName>
        <fullName evidence="1">Uncharacterized protein</fullName>
    </submittedName>
</protein>
<keyword evidence="2" id="KW-1185">Reference proteome</keyword>
<gene>
    <name evidence="1" type="ORF">AFCDBAGC_4219</name>
</gene>